<dbReference type="AlphaFoldDB" id="A0A3N2RD19"/>
<accession>A0A3N2RD19</accession>
<protein>
    <submittedName>
        <fullName evidence="1">Uncharacterized protein</fullName>
    </submittedName>
</protein>
<gene>
    <name evidence="1" type="ORF">D9T17_19675</name>
</gene>
<name>A0A3N2RD19_LYSEN</name>
<comment type="caution">
    <text evidence="1">The sequence shown here is derived from an EMBL/GenBank/DDBJ whole genome shotgun (WGS) entry which is preliminary data.</text>
</comment>
<dbReference type="EMBL" id="RCTY01000047">
    <property type="protein sequence ID" value="ROU05343.1"/>
    <property type="molecule type" value="Genomic_DNA"/>
</dbReference>
<reference evidence="1 2" key="1">
    <citation type="submission" date="2018-10" db="EMBL/GenBank/DDBJ databases">
        <title>The genome of Lysobacter enzymogenes OH11.</title>
        <authorList>
            <person name="Liu F."/>
            <person name="Zhao Y."/>
            <person name="Qian G."/>
            <person name="Chen Y."/>
            <person name="Xu H."/>
        </authorList>
    </citation>
    <scope>NUCLEOTIDE SEQUENCE [LARGE SCALE GENOMIC DNA]</scope>
    <source>
        <strain evidence="1 2">OH11</strain>
    </source>
</reference>
<evidence type="ECO:0000313" key="2">
    <source>
        <dbReference type="Proteomes" id="UP000275910"/>
    </source>
</evidence>
<organism evidence="1 2">
    <name type="scientific">Lysobacter enzymogenes</name>
    <dbReference type="NCBI Taxonomy" id="69"/>
    <lineage>
        <taxon>Bacteria</taxon>
        <taxon>Pseudomonadati</taxon>
        <taxon>Pseudomonadota</taxon>
        <taxon>Gammaproteobacteria</taxon>
        <taxon>Lysobacterales</taxon>
        <taxon>Lysobacteraceae</taxon>
        <taxon>Lysobacter</taxon>
    </lineage>
</organism>
<proteinExistence type="predicted"/>
<evidence type="ECO:0000313" key="1">
    <source>
        <dbReference type="EMBL" id="ROU05343.1"/>
    </source>
</evidence>
<dbReference type="Proteomes" id="UP000275910">
    <property type="component" value="Unassembled WGS sequence"/>
</dbReference>
<sequence length="118" mass="13527">MLARSWRDDGRSDPLHEVARAAADFLNHWIVEHEAPNDPMARELQRRNLAAREGSAADAGWDWATRDFYEYAVAHADFRDPALERPHRWEGVSSLPEARTVSDLTFGERLAKGSWWAL</sequence>